<dbReference type="GO" id="GO:0015297">
    <property type="term" value="F:antiporter activity"/>
    <property type="evidence" value="ECO:0007669"/>
    <property type="project" value="InterPro"/>
</dbReference>
<dbReference type="Pfam" id="PF00999">
    <property type="entry name" value="Na_H_Exchanger"/>
    <property type="match status" value="1"/>
</dbReference>
<keyword evidence="6 10" id="KW-1133">Transmembrane helix</keyword>
<dbReference type="InterPro" id="IPR006153">
    <property type="entry name" value="Cation/H_exchanger_TM"/>
</dbReference>
<evidence type="ECO:0000256" key="2">
    <source>
        <dbReference type="ARBA" id="ARBA00022448"/>
    </source>
</evidence>
<evidence type="ECO:0000259" key="11">
    <source>
        <dbReference type="Pfam" id="PF00999"/>
    </source>
</evidence>
<evidence type="ECO:0008006" key="16">
    <source>
        <dbReference type="Google" id="ProtNLM"/>
    </source>
</evidence>
<dbReference type="PANTHER" id="PTHR32468">
    <property type="entry name" value="CATION/H + ANTIPORTER"/>
    <property type="match status" value="1"/>
</dbReference>
<evidence type="ECO:0000259" key="12">
    <source>
        <dbReference type="Pfam" id="PF23256"/>
    </source>
</evidence>
<feature type="transmembrane region" description="Helical" evidence="10">
    <location>
        <begin position="364"/>
        <end position="385"/>
    </location>
</feature>
<evidence type="ECO:0000259" key="13">
    <source>
        <dbReference type="Pfam" id="PF23259"/>
    </source>
</evidence>
<evidence type="ECO:0000256" key="8">
    <source>
        <dbReference type="ARBA" id="ARBA00023136"/>
    </source>
</evidence>
<evidence type="ECO:0000256" key="6">
    <source>
        <dbReference type="ARBA" id="ARBA00022989"/>
    </source>
</evidence>
<dbReference type="InterPro" id="IPR057291">
    <property type="entry name" value="CHX17_2nd"/>
</dbReference>
<evidence type="ECO:0000256" key="10">
    <source>
        <dbReference type="SAM" id="Phobius"/>
    </source>
</evidence>
<evidence type="ECO:0000256" key="7">
    <source>
        <dbReference type="ARBA" id="ARBA00023065"/>
    </source>
</evidence>
<gene>
    <name evidence="14" type="ORF">NE237_026969</name>
</gene>
<dbReference type="EMBL" id="JAMYWD010000012">
    <property type="protein sequence ID" value="KAJ4950137.1"/>
    <property type="molecule type" value="Genomic_DNA"/>
</dbReference>
<feature type="transmembrane region" description="Helical" evidence="10">
    <location>
        <begin position="231"/>
        <end position="254"/>
    </location>
</feature>
<dbReference type="InterPro" id="IPR050794">
    <property type="entry name" value="CPA2_transporter"/>
</dbReference>
<feature type="transmembrane region" description="Helical" evidence="10">
    <location>
        <begin position="74"/>
        <end position="91"/>
    </location>
</feature>
<keyword evidence="3" id="KW-0633">Potassium transport</keyword>
<evidence type="ECO:0000313" key="14">
    <source>
        <dbReference type="EMBL" id="KAJ4950137.1"/>
    </source>
</evidence>
<evidence type="ECO:0000256" key="9">
    <source>
        <dbReference type="ARBA" id="ARBA00038341"/>
    </source>
</evidence>
<organism evidence="14 15">
    <name type="scientific">Protea cynaroides</name>
    <dbReference type="NCBI Taxonomy" id="273540"/>
    <lineage>
        <taxon>Eukaryota</taxon>
        <taxon>Viridiplantae</taxon>
        <taxon>Streptophyta</taxon>
        <taxon>Embryophyta</taxon>
        <taxon>Tracheophyta</taxon>
        <taxon>Spermatophyta</taxon>
        <taxon>Magnoliopsida</taxon>
        <taxon>Proteales</taxon>
        <taxon>Proteaceae</taxon>
        <taxon>Protea</taxon>
    </lineage>
</organism>
<dbReference type="Proteomes" id="UP001141806">
    <property type="component" value="Unassembled WGS sequence"/>
</dbReference>
<dbReference type="GO" id="GO:0006813">
    <property type="term" value="P:potassium ion transport"/>
    <property type="evidence" value="ECO:0007669"/>
    <property type="project" value="UniProtKB-KW"/>
</dbReference>
<feature type="domain" description="Cation/H(+) antiporter C-terminal" evidence="13">
    <location>
        <begin position="628"/>
        <end position="771"/>
    </location>
</feature>
<evidence type="ECO:0000313" key="15">
    <source>
        <dbReference type="Proteomes" id="UP001141806"/>
    </source>
</evidence>
<keyword evidence="7" id="KW-0406">Ion transport</keyword>
<evidence type="ECO:0000256" key="3">
    <source>
        <dbReference type="ARBA" id="ARBA00022538"/>
    </source>
</evidence>
<accession>A0A9Q0GLN9</accession>
<dbReference type="GO" id="GO:1902600">
    <property type="term" value="P:proton transmembrane transport"/>
    <property type="evidence" value="ECO:0007669"/>
    <property type="project" value="InterPro"/>
</dbReference>
<feature type="transmembrane region" description="Helical" evidence="10">
    <location>
        <begin position="42"/>
        <end position="67"/>
    </location>
</feature>
<keyword evidence="2" id="KW-0813">Transport</keyword>
<keyword evidence="5" id="KW-0630">Potassium</keyword>
<feature type="transmembrane region" description="Helical" evidence="10">
    <location>
        <begin position="266"/>
        <end position="287"/>
    </location>
</feature>
<feature type="transmembrane region" description="Helical" evidence="10">
    <location>
        <begin position="293"/>
        <end position="313"/>
    </location>
</feature>
<keyword evidence="4 10" id="KW-0812">Transmembrane</keyword>
<dbReference type="OrthoDB" id="1868135at2759"/>
<comment type="caution">
    <text evidence="14">The sequence shown here is derived from an EMBL/GenBank/DDBJ whole genome shotgun (WGS) entry which is preliminary data.</text>
</comment>
<dbReference type="Pfam" id="PF23259">
    <property type="entry name" value="CHX17_C"/>
    <property type="match status" value="1"/>
</dbReference>
<evidence type="ECO:0000256" key="1">
    <source>
        <dbReference type="ARBA" id="ARBA00004141"/>
    </source>
</evidence>
<reference evidence="14" key="1">
    <citation type="journal article" date="2023" name="Plant J.">
        <title>The genome of the king protea, Protea cynaroides.</title>
        <authorList>
            <person name="Chang J."/>
            <person name="Duong T.A."/>
            <person name="Schoeman C."/>
            <person name="Ma X."/>
            <person name="Roodt D."/>
            <person name="Barker N."/>
            <person name="Li Z."/>
            <person name="Van de Peer Y."/>
            <person name="Mizrachi E."/>
        </authorList>
    </citation>
    <scope>NUCLEOTIDE SEQUENCE</scope>
    <source>
        <tissue evidence="14">Young leaves</tissue>
    </source>
</reference>
<evidence type="ECO:0000256" key="4">
    <source>
        <dbReference type="ARBA" id="ARBA00022692"/>
    </source>
</evidence>
<dbReference type="InterPro" id="IPR057290">
    <property type="entry name" value="CHX17_C"/>
</dbReference>
<feature type="transmembrane region" description="Helical" evidence="10">
    <location>
        <begin position="405"/>
        <end position="428"/>
    </location>
</feature>
<dbReference type="GO" id="GO:0016020">
    <property type="term" value="C:membrane"/>
    <property type="evidence" value="ECO:0007669"/>
    <property type="project" value="UniProtKB-SubCell"/>
</dbReference>
<dbReference type="AlphaFoldDB" id="A0A9Q0GLN9"/>
<keyword evidence="8 10" id="KW-0472">Membrane</keyword>
<feature type="transmembrane region" description="Helical" evidence="10">
    <location>
        <begin position="106"/>
        <end position="128"/>
    </location>
</feature>
<comment type="subcellular location">
    <subcellularLocation>
        <location evidence="1">Membrane</location>
        <topology evidence="1">Multi-pass membrane protein</topology>
    </subcellularLocation>
</comment>
<feature type="transmembrane region" description="Helical" evidence="10">
    <location>
        <begin position="140"/>
        <end position="163"/>
    </location>
</feature>
<dbReference type="Pfam" id="PF23256">
    <property type="entry name" value="CHX17_2nd"/>
    <property type="match status" value="1"/>
</dbReference>
<comment type="similarity">
    <text evidence="9">Belongs to the monovalent cation:proton antiporter 2 (CPA2) transporter (TC 2.A.37) family. CHX (TC 2.A.37.4) subfamily.</text>
</comment>
<dbReference type="GO" id="GO:0012505">
    <property type="term" value="C:endomembrane system"/>
    <property type="evidence" value="ECO:0007669"/>
    <property type="project" value="TreeGrafter"/>
</dbReference>
<feature type="domain" description="Cation/H+ exchanger transmembrane" evidence="11">
    <location>
        <begin position="59"/>
        <end position="428"/>
    </location>
</feature>
<dbReference type="Gene3D" id="1.20.1530.20">
    <property type="match status" value="1"/>
</dbReference>
<dbReference type="GO" id="GO:0006885">
    <property type="term" value="P:regulation of pH"/>
    <property type="evidence" value="ECO:0007669"/>
    <property type="project" value="TreeGrafter"/>
</dbReference>
<name>A0A9Q0GLN9_9MAGN</name>
<feature type="domain" description="Cation/H(+) antiporter central" evidence="12">
    <location>
        <begin position="486"/>
        <end position="614"/>
    </location>
</feature>
<feature type="transmembrane region" description="Helical" evidence="10">
    <location>
        <begin position="175"/>
        <end position="195"/>
    </location>
</feature>
<keyword evidence="15" id="KW-1185">Reference proteome</keyword>
<evidence type="ECO:0000256" key="5">
    <source>
        <dbReference type="ARBA" id="ARBA00022958"/>
    </source>
</evidence>
<dbReference type="PANTHER" id="PTHR32468:SF114">
    <property type="entry name" value="CATION_H+ EXCHANGER DOMAIN-CONTAINING PROTEIN"/>
    <property type="match status" value="1"/>
</dbReference>
<protein>
    <recommendedName>
        <fullName evidence="16">Cation/H+ exchanger domain-containing protein</fullName>
    </recommendedName>
</protein>
<sequence>MGRMMEPEEFWAFADYLGNTTTWSCLSTKTNSGGIFQGHSTLVYFVPLLILQMSLASITIVVTSLALKRLGQPLMVAQILGGILLGPSFLGRNKTIARTLFPLESFIMLDVIAVLGIMFYFFLIGVYMDPWIVRKIGKKAYAIGISAAVGSTFLPYFGFYYVYDTISDESLQVSIAYVMRAQTIFTFPIIARYLYELNILNSEFGSVALSSSIVGGLLSFFYQLWRNNHNVIVIFGVLQAIAFILAIVYVVRPVALWSIRRNNEGLAASICSIFIAVLVSGFLGYVIDLHIILGPFILGLAIPSGPPLGAALAERLEFIVSWIFMPIFFLKIGLAINIFVVEMFTILKVGFVILIGFLGKSSGAFIAGLLCKLPWLDALSLSLVINVKGALELTIVKGTRRRKELNYESFVIMCTSMLITTMVVTFLIKTSYNPSKRYLVYTNRTIMDTKPNVELRLLLCIHKEESVPSLVNILEASYHTHIEPMAAYILHLVELVGRATPLFISHKSALYISPEAQASKCIVNAFKHYEDDNKDSIAISAFTAVTPVSAMHDDVCKLALEKRTSLIILPFHEQRASRSGILENSRMGSRHMNLKVLDNAPCSVGILVERGLWSSSTSALSSWSPFHIAVLFLGGPDDREALAFGARMSGHPKVSLMVIRFLSDDGNFIGSMEEMKLDDDMITSLRYSMRDNDRFKFREETVMDGTGTLRVIQSMQEGYQLIVVGRHHDRNLQATMGLAEWNLFIELGAIGDLLASQDFKSDAMVLVLQQHLSIGRIT</sequence>
<feature type="transmembrane region" description="Helical" evidence="10">
    <location>
        <begin position="207"/>
        <end position="225"/>
    </location>
</feature>
<proteinExistence type="inferred from homology"/>
<dbReference type="InterPro" id="IPR038770">
    <property type="entry name" value="Na+/solute_symporter_sf"/>
</dbReference>